<evidence type="ECO:0000313" key="2">
    <source>
        <dbReference type="EMBL" id="GAA0872703.1"/>
    </source>
</evidence>
<sequence length="178" mass="20577">MKDLKEYTIPFVGLKVGNHLFEYKVGKEFFEHFEFDEFNETNLAVELNLLKKTTMMELSFTINGTININCDVTNEPFDQYIEAEHHVVVKFGDAYNDEHEEILILPHGEYELHVAQYVYETSVLAVPSKRVHPGIEDGTLNSDVLDKLEELSIKENNDPAGEETDPRWDTLKKLLNDK</sequence>
<gene>
    <name evidence="2" type="ORF">GCM10009117_18500</name>
</gene>
<keyword evidence="3" id="KW-1185">Reference proteome</keyword>
<name>A0ABP3XWC0_9FLAO</name>
<accession>A0ABP3XWC0</accession>
<organism evidence="2 3">
    <name type="scientific">Gangjinia marincola</name>
    <dbReference type="NCBI Taxonomy" id="578463"/>
    <lineage>
        <taxon>Bacteria</taxon>
        <taxon>Pseudomonadati</taxon>
        <taxon>Bacteroidota</taxon>
        <taxon>Flavobacteriia</taxon>
        <taxon>Flavobacteriales</taxon>
        <taxon>Flavobacteriaceae</taxon>
        <taxon>Gangjinia</taxon>
    </lineage>
</organism>
<proteinExistence type="predicted"/>
<protein>
    <submittedName>
        <fullName evidence="2">DUF177 domain-containing protein</fullName>
    </submittedName>
</protein>
<dbReference type="InterPro" id="IPR003772">
    <property type="entry name" value="YceD"/>
</dbReference>
<feature type="compositionally biased region" description="Basic and acidic residues" evidence="1">
    <location>
        <begin position="164"/>
        <end position="178"/>
    </location>
</feature>
<dbReference type="RefSeq" id="WP_343766489.1">
    <property type="nucleotide sequence ID" value="NZ_BAAAFG010000015.1"/>
</dbReference>
<feature type="region of interest" description="Disordered" evidence="1">
    <location>
        <begin position="153"/>
        <end position="178"/>
    </location>
</feature>
<reference evidence="3" key="1">
    <citation type="journal article" date="2019" name="Int. J. Syst. Evol. Microbiol.">
        <title>The Global Catalogue of Microorganisms (GCM) 10K type strain sequencing project: providing services to taxonomists for standard genome sequencing and annotation.</title>
        <authorList>
            <consortium name="The Broad Institute Genomics Platform"/>
            <consortium name="The Broad Institute Genome Sequencing Center for Infectious Disease"/>
            <person name="Wu L."/>
            <person name="Ma J."/>
        </authorList>
    </citation>
    <scope>NUCLEOTIDE SEQUENCE [LARGE SCALE GENOMIC DNA]</scope>
    <source>
        <strain evidence="3">JCM 16082</strain>
    </source>
</reference>
<evidence type="ECO:0000313" key="3">
    <source>
        <dbReference type="Proteomes" id="UP001500507"/>
    </source>
</evidence>
<dbReference type="Pfam" id="PF02620">
    <property type="entry name" value="YceD"/>
    <property type="match status" value="1"/>
</dbReference>
<comment type="caution">
    <text evidence="2">The sequence shown here is derived from an EMBL/GenBank/DDBJ whole genome shotgun (WGS) entry which is preliminary data.</text>
</comment>
<dbReference type="EMBL" id="BAAAFG010000015">
    <property type="protein sequence ID" value="GAA0872703.1"/>
    <property type="molecule type" value="Genomic_DNA"/>
</dbReference>
<dbReference type="Proteomes" id="UP001500507">
    <property type="component" value="Unassembled WGS sequence"/>
</dbReference>
<evidence type="ECO:0000256" key="1">
    <source>
        <dbReference type="SAM" id="MobiDB-lite"/>
    </source>
</evidence>